<dbReference type="AlphaFoldDB" id="A0A1M5K8R9"/>
<evidence type="ECO:0000256" key="1">
    <source>
        <dbReference type="ARBA" id="ARBA00004514"/>
    </source>
</evidence>
<comment type="similarity">
    <text evidence="2">Belongs to the FliS family.</text>
</comment>
<dbReference type="NCBIfam" id="TIGR00208">
    <property type="entry name" value="fliS"/>
    <property type="match status" value="1"/>
</dbReference>
<dbReference type="GO" id="GO:0005829">
    <property type="term" value="C:cytosol"/>
    <property type="evidence" value="ECO:0007669"/>
    <property type="project" value="UniProtKB-SubCell"/>
</dbReference>
<reference evidence="6 7" key="1">
    <citation type="submission" date="2016-11" db="EMBL/GenBank/DDBJ databases">
        <authorList>
            <person name="Jaros S."/>
            <person name="Januszkiewicz K."/>
            <person name="Wedrychowicz H."/>
        </authorList>
    </citation>
    <scope>NUCLEOTIDE SEQUENCE [LARGE SCALE GENOMIC DNA]</scope>
    <source>
        <strain evidence="6 7">CGMCC 1.7049</strain>
    </source>
</reference>
<keyword evidence="4" id="KW-1005">Bacterial flagellum biogenesis</keyword>
<proteinExistence type="inferred from homology"/>
<keyword evidence="3" id="KW-0963">Cytoplasm</keyword>
<dbReference type="EMBL" id="FQWZ01000001">
    <property type="protein sequence ID" value="SHG49226.1"/>
    <property type="molecule type" value="Genomic_DNA"/>
</dbReference>
<comment type="subcellular location">
    <subcellularLocation>
        <location evidence="1">Cytoplasm</location>
        <location evidence="1">Cytosol</location>
    </subcellularLocation>
</comment>
<sequence>MRYYTDTASATISSEASPHRLISMLYDGVLERLAIARSSISRGDVGAKLKAINGAIQIVEHLRVVLDHDAGGSLAERLDALYDYCLRRMTLANAKNDPDILAEVSKLIVTIKSGWDAIDPMQR</sequence>
<name>A0A1M5K8R9_9GAMM</name>
<keyword evidence="5" id="KW-0143">Chaperone</keyword>
<keyword evidence="6" id="KW-0969">Cilium</keyword>
<dbReference type="Gene3D" id="1.20.120.340">
    <property type="entry name" value="Flagellar protein FliS"/>
    <property type="match status" value="1"/>
</dbReference>
<dbReference type="PIRSF" id="PIRSF039090">
    <property type="entry name" value="Flis"/>
    <property type="match status" value="1"/>
</dbReference>
<evidence type="ECO:0000313" key="7">
    <source>
        <dbReference type="Proteomes" id="UP000199758"/>
    </source>
</evidence>
<dbReference type="InterPro" id="IPR003713">
    <property type="entry name" value="FliS"/>
</dbReference>
<dbReference type="PANTHER" id="PTHR34773">
    <property type="entry name" value="FLAGELLAR SECRETION CHAPERONE FLIS"/>
    <property type="match status" value="1"/>
</dbReference>
<accession>A0A1M5K8R9</accession>
<dbReference type="CDD" id="cd16098">
    <property type="entry name" value="FliS"/>
    <property type="match status" value="1"/>
</dbReference>
<evidence type="ECO:0000256" key="3">
    <source>
        <dbReference type="ARBA" id="ARBA00022490"/>
    </source>
</evidence>
<dbReference type="SUPFAM" id="SSF101116">
    <property type="entry name" value="Flagellar export chaperone FliS"/>
    <property type="match status" value="1"/>
</dbReference>
<keyword evidence="7" id="KW-1185">Reference proteome</keyword>
<dbReference type="GO" id="GO:0044780">
    <property type="term" value="P:bacterial-type flagellum assembly"/>
    <property type="evidence" value="ECO:0007669"/>
    <property type="project" value="InterPro"/>
</dbReference>
<dbReference type="GO" id="GO:0071973">
    <property type="term" value="P:bacterial-type flagellum-dependent cell motility"/>
    <property type="evidence" value="ECO:0007669"/>
    <property type="project" value="TreeGrafter"/>
</dbReference>
<dbReference type="STRING" id="490188.SAMN04488068_0423"/>
<evidence type="ECO:0000256" key="5">
    <source>
        <dbReference type="ARBA" id="ARBA00023186"/>
    </source>
</evidence>
<organism evidence="6 7">
    <name type="scientific">Hydrocarboniphaga daqingensis</name>
    <dbReference type="NCBI Taxonomy" id="490188"/>
    <lineage>
        <taxon>Bacteria</taxon>
        <taxon>Pseudomonadati</taxon>
        <taxon>Pseudomonadota</taxon>
        <taxon>Gammaproteobacteria</taxon>
        <taxon>Nevskiales</taxon>
        <taxon>Nevskiaceae</taxon>
        <taxon>Hydrocarboniphaga</taxon>
    </lineage>
</organism>
<gene>
    <name evidence="6" type="ORF">SAMN04488068_0423</name>
</gene>
<keyword evidence="6" id="KW-0282">Flagellum</keyword>
<dbReference type="Pfam" id="PF02561">
    <property type="entry name" value="FliS"/>
    <property type="match status" value="1"/>
</dbReference>
<dbReference type="Proteomes" id="UP000199758">
    <property type="component" value="Unassembled WGS sequence"/>
</dbReference>
<evidence type="ECO:0000313" key="6">
    <source>
        <dbReference type="EMBL" id="SHG49226.1"/>
    </source>
</evidence>
<protein>
    <submittedName>
        <fullName evidence="6">Flagellar protein FliS</fullName>
    </submittedName>
</protein>
<dbReference type="InterPro" id="IPR036584">
    <property type="entry name" value="FliS_sf"/>
</dbReference>
<keyword evidence="6" id="KW-0966">Cell projection</keyword>
<dbReference type="PANTHER" id="PTHR34773:SF1">
    <property type="entry name" value="FLAGELLAR SECRETION CHAPERONE FLIS"/>
    <property type="match status" value="1"/>
</dbReference>
<evidence type="ECO:0000256" key="2">
    <source>
        <dbReference type="ARBA" id="ARBA00008787"/>
    </source>
</evidence>
<evidence type="ECO:0000256" key="4">
    <source>
        <dbReference type="ARBA" id="ARBA00022795"/>
    </source>
</evidence>